<organism evidence="1 2">
    <name type="scientific">Anaeramoeba ignava</name>
    <name type="common">Anaerobic marine amoeba</name>
    <dbReference type="NCBI Taxonomy" id="1746090"/>
    <lineage>
        <taxon>Eukaryota</taxon>
        <taxon>Metamonada</taxon>
        <taxon>Anaeramoebidae</taxon>
        <taxon>Anaeramoeba</taxon>
    </lineage>
</organism>
<name>A0A9Q0L6J1_ANAIG</name>
<comment type="caution">
    <text evidence="1">The sequence shown here is derived from an EMBL/GenBank/DDBJ whole genome shotgun (WGS) entry which is preliminary data.</text>
</comment>
<evidence type="ECO:0000313" key="2">
    <source>
        <dbReference type="Proteomes" id="UP001149090"/>
    </source>
</evidence>
<dbReference type="Proteomes" id="UP001149090">
    <property type="component" value="Unassembled WGS sequence"/>
</dbReference>
<evidence type="ECO:0000313" key="1">
    <source>
        <dbReference type="EMBL" id="KAJ5067277.1"/>
    </source>
</evidence>
<accession>A0A9Q0L6J1</accession>
<dbReference type="EMBL" id="JAPDFW010000130">
    <property type="protein sequence ID" value="KAJ5067277.1"/>
    <property type="molecule type" value="Genomic_DNA"/>
</dbReference>
<dbReference type="AlphaFoldDB" id="A0A9Q0L6J1"/>
<keyword evidence="2" id="KW-1185">Reference proteome</keyword>
<sequence length="74" mass="8772">MENQISKSIQENQNNILPVVTLSNTQFLENNSNEAYKILNFYLNLNQIYENNQESQLKENEISDILIPDTKRRR</sequence>
<gene>
    <name evidence="1" type="ORF">M0811_13055</name>
</gene>
<proteinExistence type="predicted"/>
<protein>
    <submittedName>
        <fullName evidence="1">Uncharacterized protein</fullName>
    </submittedName>
</protein>
<reference evidence="1" key="1">
    <citation type="submission" date="2022-10" db="EMBL/GenBank/DDBJ databases">
        <title>Novel sulphate-reducing endosymbionts in the free-living metamonad Anaeramoeba.</title>
        <authorList>
            <person name="Jerlstrom-Hultqvist J."/>
            <person name="Cepicka I."/>
            <person name="Gallot-Lavallee L."/>
            <person name="Salas-Leiva D."/>
            <person name="Curtis B.A."/>
            <person name="Zahonova K."/>
            <person name="Pipaliya S."/>
            <person name="Dacks J."/>
            <person name="Roger A.J."/>
        </authorList>
    </citation>
    <scope>NUCLEOTIDE SEQUENCE</scope>
    <source>
        <strain evidence="1">BMAN</strain>
    </source>
</reference>